<accession>A0ABN9DLV5</accession>
<evidence type="ECO:0000256" key="6">
    <source>
        <dbReference type="ARBA" id="ARBA00022692"/>
    </source>
</evidence>
<comment type="subcellular location">
    <subcellularLocation>
        <location evidence="11">Golgi apparatus</location>
        <location evidence="11">Golgi stack membrane</location>
        <topology evidence="11">Single-pass type II membrane protein</topology>
    </subcellularLocation>
    <subcellularLocation>
        <location evidence="1">Membrane</location>
        <topology evidence="1">Single-pass membrane protein</topology>
    </subcellularLocation>
</comment>
<dbReference type="Gene3D" id="3.40.50.11660">
    <property type="entry name" value="Glycosyl transferase family 10, C-terminal domain"/>
    <property type="match status" value="1"/>
</dbReference>
<evidence type="ECO:0000256" key="4">
    <source>
        <dbReference type="ARBA" id="ARBA00022676"/>
    </source>
</evidence>
<keyword evidence="5 11" id="KW-0808">Transferase</keyword>
<evidence type="ECO:0000259" key="13">
    <source>
        <dbReference type="Pfam" id="PF00852"/>
    </source>
</evidence>
<evidence type="ECO:0000256" key="8">
    <source>
        <dbReference type="ARBA" id="ARBA00022989"/>
    </source>
</evidence>
<protein>
    <recommendedName>
        <fullName evidence="11">Fucosyltransferase</fullName>
        <ecNumber evidence="11">2.4.1.-</ecNumber>
    </recommendedName>
</protein>
<dbReference type="SUPFAM" id="SSF53756">
    <property type="entry name" value="UDP-Glycosyltransferase/glycogen phosphorylase"/>
    <property type="match status" value="1"/>
</dbReference>
<feature type="chain" id="PRO_5047120563" description="Fucosyltransferase" evidence="12">
    <location>
        <begin position="19"/>
        <end position="334"/>
    </location>
</feature>
<keyword evidence="8" id="KW-1133">Transmembrane helix</keyword>
<dbReference type="Pfam" id="PF00852">
    <property type="entry name" value="Glyco_transf_10"/>
    <property type="match status" value="1"/>
</dbReference>
<dbReference type="Proteomes" id="UP001162483">
    <property type="component" value="Unassembled WGS sequence"/>
</dbReference>
<dbReference type="EC" id="2.4.1.-" evidence="11"/>
<sequence length="334" mass="39146">MALGTIFVLLSLGWNIQSVLFTFGSEQALITSHDITTTVLIWHWPFHYPLNISGDVCLDLYNIKNCRLTDNRDMLNFSDVVVFHHRELNKKGQSMPTDSRNPEQVWVWATLESPSNTKNLGKWNNTFNWTLTYREDSDIFVPYGQLVPKLHMQFNTSAKTGLLTWAVSNYHRTQERVKFFKDFSNYLNVDVYGKARNKPLCSSCLLPTISHYYFYLALENSVHKDYITEKLWKNSFLAGAVPVVLGPPRENYEKFIPADSFIHVSDFASAKDLAAFLKSMTIERYEQYFHWRQEYGIKIYNDWRERFCMICTRYPHLPKDQVYSNLEGWFTGNS</sequence>
<name>A0ABN9DLV5_9NEOB</name>
<evidence type="ECO:0000313" key="16">
    <source>
        <dbReference type="Proteomes" id="UP001162483"/>
    </source>
</evidence>
<evidence type="ECO:0000256" key="2">
    <source>
        <dbReference type="ARBA" id="ARBA00004922"/>
    </source>
</evidence>
<evidence type="ECO:0000313" key="15">
    <source>
        <dbReference type="EMBL" id="CAI9572162.1"/>
    </source>
</evidence>
<reference evidence="15" key="1">
    <citation type="submission" date="2023-05" db="EMBL/GenBank/DDBJ databases">
        <authorList>
            <person name="Stuckert A."/>
        </authorList>
    </citation>
    <scope>NUCLEOTIDE SEQUENCE</scope>
</reference>
<proteinExistence type="inferred from homology"/>
<dbReference type="PANTHER" id="PTHR11929">
    <property type="entry name" value="ALPHA- 1,3 -FUCOSYLTRANSFERASE"/>
    <property type="match status" value="1"/>
</dbReference>
<evidence type="ECO:0000256" key="1">
    <source>
        <dbReference type="ARBA" id="ARBA00004167"/>
    </source>
</evidence>
<evidence type="ECO:0000256" key="10">
    <source>
        <dbReference type="ARBA" id="ARBA00023180"/>
    </source>
</evidence>
<dbReference type="EMBL" id="CATNWA010014466">
    <property type="protein sequence ID" value="CAI9572162.1"/>
    <property type="molecule type" value="Genomic_DNA"/>
</dbReference>
<evidence type="ECO:0000259" key="14">
    <source>
        <dbReference type="Pfam" id="PF17039"/>
    </source>
</evidence>
<dbReference type="Pfam" id="PF17039">
    <property type="entry name" value="Glyco_tran_10_N"/>
    <property type="match status" value="1"/>
</dbReference>
<feature type="signal peptide" evidence="12">
    <location>
        <begin position="1"/>
        <end position="18"/>
    </location>
</feature>
<comment type="similarity">
    <text evidence="3 11">Belongs to the glycosyltransferase 10 family.</text>
</comment>
<keyword evidence="7" id="KW-0735">Signal-anchor</keyword>
<keyword evidence="16" id="KW-1185">Reference proteome</keyword>
<dbReference type="PANTHER" id="PTHR11929:SF12">
    <property type="entry name" value="ALPHA-(1,3)-FUCOSYLTRANSFERASE 7"/>
    <property type="match status" value="1"/>
</dbReference>
<dbReference type="InterPro" id="IPR038577">
    <property type="entry name" value="GT10-like_C_sf"/>
</dbReference>
<evidence type="ECO:0000256" key="3">
    <source>
        <dbReference type="ARBA" id="ARBA00008919"/>
    </source>
</evidence>
<gene>
    <name evidence="15" type="ORF">SPARVUS_LOCUS7388366</name>
</gene>
<keyword evidence="4 11" id="KW-0328">Glycosyltransferase</keyword>
<dbReference type="InterPro" id="IPR055270">
    <property type="entry name" value="Glyco_tran_10_C"/>
</dbReference>
<feature type="domain" description="Fucosyltransferase N-terminal" evidence="14">
    <location>
        <begin position="36"/>
        <end position="144"/>
    </location>
</feature>
<dbReference type="InterPro" id="IPR001503">
    <property type="entry name" value="Glyco_trans_10"/>
</dbReference>
<keyword evidence="11" id="KW-0333">Golgi apparatus</keyword>
<keyword evidence="12" id="KW-0732">Signal</keyword>
<dbReference type="InterPro" id="IPR031481">
    <property type="entry name" value="Glyco_tran_10_N"/>
</dbReference>
<evidence type="ECO:0000256" key="12">
    <source>
        <dbReference type="SAM" id="SignalP"/>
    </source>
</evidence>
<evidence type="ECO:0000256" key="9">
    <source>
        <dbReference type="ARBA" id="ARBA00023136"/>
    </source>
</evidence>
<keyword evidence="9" id="KW-0472">Membrane</keyword>
<evidence type="ECO:0000256" key="11">
    <source>
        <dbReference type="RuleBase" id="RU003832"/>
    </source>
</evidence>
<evidence type="ECO:0000256" key="5">
    <source>
        <dbReference type="ARBA" id="ARBA00022679"/>
    </source>
</evidence>
<organism evidence="15 16">
    <name type="scientific">Staurois parvus</name>
    <dbReference type="NCBI Taxonomy" id="386267"/>
    <lineage>
        <taxon>Eukaryota</taxon>
        <taxon>Metazoa</taxon>
        <taxon>Chordata</taxon>
        <taxon>Craniata</taxon>
        <taxon>Vertebrata</taxon>
        <taxon>Euteleostomi</taxon>
        <taxon>Amphibia</taxon>
        <taxon>Batrachia</taxon>
        <taxon>Anura</taxon>
        <taxon>Neobatrachia</taxon>
        <taxon>Ranoidea</taxon>
        <taxon>Ranidae</taxon>
        <taxon>Staurois</taxon>
    </lineage>
</organism>
<comment type="caution">
    <text evidence="15">The sequence shown here is derived from an EMBL/GenBank/DDBJ whole genome shotgun (WGS) entry which is preliminary data.</text>
</comment>
<comment type="pathway">
    <text evidence="2">Protein modification; protein glycosylation.</text>
</comment>
<keyword evidence="10" id="KW-0325">Glycoprotein</keyword>
<keyword evidence="6 11" id="KW-0812">Transmembrane</keyword>
<evidence type="ECO:0000256" key="7">
    <source>
        <dbReference type="ARBA" id="ARBA00022968"/>
    </source>
</evidence>
<feature type="domain" description="Fucosyltransferase C-terminal" evidence="13">
    <location>
        <begin position="157"/>
        <end position="329"/>
    </location>
</feature>